<evidence type="ECO:0000313" key="3">
    <source>
        <dbReference type="Proteomes" id="UP000017174"/>
    </source>
</evidence>
<protein>
    <submittedName>
        <fullName evidence="2">Uncharacterized protein</fullName>
    </submittedName>
</protein>
<keyword evidence="1" id="KW-0472">Membrane</keyword>
<dbReference type="AlphaFoldDB" id="U7UXQ9"/>
<organism evidence="2 3">
    <name type="scientific">Rothia aeria F0184</name>
    <dbReference type="NCBI Taxonomy" id="888019"/>
    <lineage>
        <taxon>Bacteria</taxon>
        <taxon>Bacillati</taxon>
        <taxon>Actinomycetota</taxon>
        <taxon>Actinomycetes</taxon>
        <taxon>Micrococcales</taxon>
        <taxon>Micrococcaceae</taxon>
        <taxon>Rothia</taxon>
    </lineage>
</organism>
<comment type="caution">
    <text evidence="2">The sequence shown here is derived from an EMBL/GenBank/DDBJ whole genome shotgun (WGS) entry which is preliminary data.</text>
</comment>
<proteinExistence type="predicted"/>
<keyword evidence="1" id="KW-1133">Transmembrane helix</keyword>
<evidence type="ECO:0000313" key="2">
    <source>
        <dbReference type="EMBL" id="ERT64096.1"/>
    </source>
</evidence>
<dbReference type="HOGENOM" id="CLU_3204802_0_0_11"/>
<gene>
    <name evidence="2" type="ORF">HMPREF0742_02471</name>
</gene>
<accession>U7UXQ9</accession>
<feature type="transmembrane region" description="Helical" evidence="1">
    <location>
        <begin position="6"/>
        <end position="28"/>
    </location>
</feature>
<dbReference type="Proteomes" id="UP000017174">
    <property type="component" value="Unassembled WGS sequence"/>
</dbReference>
<reference evidence="2 3" key="1">
    <citation type="submission" date="2013-08" db="EMBL/GenBank/DDBJ databases">
        <authorList>
            <person name="Weinstock G."/>
            <person name="Sodergren E."/>
            <person name="Wylie T."/>
            <person name="Fulton L."/>
            <person name="Fulton R."/>
            <person name="Fronick C."/>
            <person name="O'Laughlin M."/>
            <person name="Godfrey J."/>
            <person name="Miner T."/>
            <person name="Herter B."/>
            <person name="Appelbaum E."/>
            <person name="Cordes M."/>
            <person name="Lek S."/>
            <person name="Wollam A."/>
            <person name="Pepin K.H."/>
            <person name="Palsikar V.B."/>
            <person name="Mitreva M."/>
            <person name="Wilson R.K."/>
        </authorList>
    </citation>
    <scope>NUCLEOTIDE SEQUENCE [LARGE SCALE GENOMIC DNA]</scope>
    <source>
        <strain evidence="2 3">F0184</strain>
    </source>
</reference>
<evidence type="ECO:0000256" key="1">
    <source>
        <dbReference type="SAM" id="Phobius"/>
    </source>
</evidence>
<sequence>MPSSWVTGQVVLARFGVLALPGCVLHIAGKGEQRVGVRSENSKKI</sequence>
<dbReference type="EMBL" id="AXZG01000068">
    <property type="protein sequence ID" value="ERT64096.1"/>
    <property type="molecule type" value="Genomic_DNA"/>
</dbReference>
<keyword evidence="1" id="KW-0812">Transmembrane</keyword>
<name>U7UXQ9_9MICC</name>